<dbReference type="Gene3D" id="3.40.50.720">
    <property type="entry name" value="NAD(P)-binding Rossmann-like Domain"/>
    <property type="match status" value="1"/>
</dbReference>
<keyword evidence="3" id="KW-1185">Reference proteome</keyword>
<name>A0A4Q7NQK8_9ACTN</name>
<evidence type="ECO:0000313" key="3">
    <source>
        <dbReference type="Proteomes" id="UP000293638"/>
    </source>
</evidence>
<dbReference type="RefSeq" id="WP_130493719.1">
    <property type="nucleotide sequence ID" value="NZ_SGXD01000003.1"/>
</dbReference>
<gene>
    <name evidence="2" type="ORF">EV189_3059</name>
</gene>
<dbReference type="AlphaFoldDB" id="A0A4Q7NQK8"/>
<dbReference type="PANTHER" id="PTHR47129:SF1">
    <property type="entry name" value="NMRA-LIKE DOMAIN-CONTAINING PROTEIN"/>
    <property type="match status" value="1"/>
</dbReference>
<dbReference type="PANTHER" id="PTHR47129">
    <property type="entry name" value="QUINONE OXIDOREDUCTASE 2"/>
    <property type="match status" value="1"/>
</dbReference>
<evidence type="ECO:0000259" key="1">
    <source>
        <dbReference type="Pfam" id="PF13460"/>
    </source>
</evidence>
<dbReference type="Proteomes" id="UP000293638">
    <property type="component" value="Unassembled WGS sequence"/>
</dbReference>
<dbReference type="InterPro" id="IPR036291">
    <property type="entry name" value="NAD(P)-bd_dom_sf"/>
</dbReference>
<organism evidence="2 3">
    <name type="scientific">Motilibacter rhizosphaerae</name>
    <dbReference type="NCBI Taxonomy" id="598652"/>
    <lineage>
        <taxon>Bacteria</taxon>
        <taxon>Bacillati</taxon>
        <taxon>Actinomycetota</taxon>
        <taxon>Actinomycetes</taxon>
        <taxon>Motilibacterales</taxon>
        <taxon>Motilibacteraceae</taxon>
        <taxon>Motilibacter</taxon>
    </lineage>
</organism>
<reference evidence="2 3" key="1">
    <citation type="submission" date="2019-02" db="EMBL/GenBank/DDBJ databases">
        <title>Genomic Encyclopedia of Type Strains, Phase IV (KMG-IV): sequencing the most valuable type-strain genomes for metagenomic binning, comparative biology and taxonomic classification.</title>
        <authorList>
            <person name="Goeker M."/>
        </authorList>
    </citation>
    <scope>NUCLEOTIDE SEQUENCE [LARGE SCALE GENOMIC DNA]</scope>
    <source>
        <strain evidence="2 3">DSM 45622</strain>
    </source>
</reference>
<comment type="caution">
    <text evidence="2">The sequence shown here is derived from an EMBL/GenBank/DDBJ whole genome shotgun (WGS) entry which is preliminary data.</text>
</comment>
<dbReference type="InterPro" id="IPR016040">
    <property type="entry name" value="NAD(P)-bd_dom"/>
</dbReference>
<accession>A0A4Q7NQK8</accession>
<dbReference type="InterPro" id="IPR052718">
    <property type="entry name" value="NmrA-type_oxidoreductase"/>
</dbReference>
<dbReference type="OrthoDB" id="5510591at2"/>
<protein>
    <submittedName>
        <fullName evidence="2">NAD(P)H dehydrogenase (Quinone)</fullName>
    </submittedName>
</protein>
<evidence type="ECO:0000313" key="2">
    <source>
        <dbReference type="EMBL" id="RZS87625.1"/>
    </source>
</evidence>
<dbReference type="EMBL" id="SGXD01000003">
    <property type="protein sequence ID" value="RZS87625.1"/>
    <property type="molecule type" value="Genomic_DNA"/>
</dbReference>
<dbReference type="Pfam" id="PF13460">
    <property type="entry name" value="NAD_binding_10"/>
    <property type="match status" value="1"/>
</dbReference>
<sequence length="282" mass="29116">MTTYAVTGASGPFGRAAVGALLQRVPAADVRALARTTERASDLGVEVRAVDYSQPETLAPALEGVDRLLLVSGSEVGRRTPQHTAVVEAAVAAGVQVVAYTSILGADASPLPLAVEHRESEAVLHASGLPVLLLRNAWYVENYTGRLQEWAGRGEIVSATGEGRVSTAPRAEYAEAAAAALVGAGDESVTYELGGPAFSYAELAAAVARTTGREVRARLVSPEELTRELLAAGLDEGTAGFVAALDAGTAAGALDTSSRDLATLLGREPTPWEDALRAAWQG</sequence>
<proteinExistence type="predicted"/>
<feature type="domain" description="NAD(P)-binding" evidence="1">
    <location>
        <begin position="8"/>
        <end position="181"/>
    </location>
</feature>
<dbReference type="SUPFAM" id="SSF51735">
    <property type="entry name" value="NAD(P)-binding Rossmann-fold domains"/>
    <property type="match status" value="1"/>
</dbReference>
<dbReference type="Gene3D" id="3.90.25.10">
    <property type="entry name" value="UDP-galactose 4-epimerase, domain 1"/>
    <property type="match status" value="1"/>
</dbReference>